<dbReference type="PANTHER" id="PTHR23504:SF6">
    <property type="entry name" value="MULTIDRUG TRANSPORTER, PUTATIVE (AFU_ORTHOLOGUE AFUA_4G08740)-RELATED"/>
    <property type="match status" value="1"/>
</dbReference>
<dbReference type="PANTHER" id="PTHR23504">
    <property type="entry name" value="MAJOR FACILITATOR SUPERFAMILY DOMAIN-CONTAINING PROTEIN 10"/>
    <property type="match status" value="1"/>
</dbReference>
<accession>A0A9N9ZG24</accession>
<proteinExistence type="predicted"/>
<protein>
    <recommendedName>
        <fullName evidence="8">Major facilitator superfamily (MFS) profile domain-containing protein</fullName>
    </recommendedName>
</protein>
<keyword evidence="4 7" id="KW-1133">Transmembrane helix</keyword>
<dbReference type="Proteomes" id="UP000775872">
    <property type="component" value="Unassembled WGS sequence"/>
</dbReference>
<dbReference type="Pfam" id="PF07690">
    <property type="entry name" value="MFS_1"/>
    <property type="match status" value="1"/>
</dbReference>
<feature type="transmembrane region" description="Helical" evidence="7">
    <location>
        <begin position="460"/>
        <end position="487"/>
    </location>
</feature>
<keyword evidence="3 7" id="KW-0812">Transmembrane</keyword>
<evidence type="ECO:0000313" key="9">
    <source>
        <dbReference type="EMBL" id="CAH0054605.1"/>
    </source>
</evidence>
<sequence length="563" mass="60643">MVSLEGTHVSGRMPGSHSSRSSSPSDGQSPLIGPSPALSSASDTDDAPEEPEVPVSWMSMPNKSQLCVIIFARLAEPLSERSLTAYLFYQLRWFDPSLPDSTIARQAGILTSAFAAAQCLTSMAWGYAADHHRIGRKQVLIIGLLGTCISVLGIGFSTSYKSAIGFRLLAGALNGNIGVLRTMVSEVVVDKRYKSRAFLLLPICFSVGVIIGPIMGGFLADPINSVPWLFGPDSLFGGKNGVEWMRSYPYALPNIVCAAILLFSLSVVVFGLDETHPALKHKRDYARNLTGIVACKFFKKQKVARTYAYEAVTTSPDLETETTPLIPHRREEDESSEESASLKSLLKKSVIVILAQHFLQAMHNSAFNAGVFIIFPATHSDNSNARLPFFFNGGLGLSTQEIGFANSCIGLVAIAFQILVYPVISARFGVLPCYRFALPFSIVAYTVIPFLVLLPEGSAITWPFLIATMALHIFSRSFIGPGTIILVNDSAPHPSLLGTVHGLASSISSVARMFGPVISGAALAAGLRNNCVGIPFWGISCLAFINWLLLLRAKHETGVKSGR</sequence>
<feature type="compositionally biased region" description="Low complexity" evidence="6">
    <location>
        <begin position="10"/>
        <end position="30"/>
    </location>
</feature>
<feature type="transmembrane region" description="Helical" evidence="7">
    <location>
        <begin position="402"/>
        <end position="424"/>
    </location>
</feature>
<feature type="transmembrane region" description="Helical" evidence="7">
    <location>
        <begin position="350"/>
        <end position="375"/>
    </location>
</feature>
<keyword evidence="2" id="KW-0813">Transport</keyword>
<feature type="transmembrane region" description="Helical" evidence="7">
    <location>
        <begin position="139"/>
        <end position="158"/>
    </location>
</feature>
<reference evidence="10" key="1">
    <citation type="submission" date="2019-06" db="EMBL/GenBank/DDBJ databases">
        <authorList>
            <person name="Broberg M."/>
        </authorList>
    </citation>
    <scope>NUCLEOTIDE SEQUENCE [LARGE SCALE GENOMIC DNA]</scope>
</reference>
<dbReference type="InterPro" id="IPR011701">
    <property type="entry name" value="MFS"/>
</dbReference>
<keyword evidence="5 7" id="KW-0472">Membrane</keyword>
<dbReference type="InterPro" id="IPR001958">
    <property type="entry name" value="Tet-R_TetA/multi-R_MdtG-like"/>
</dbReference>
<evidence type="ECO:0000313" key="10">
    <source>
        <dbReference type="Proteomes" id="UP000775872"/>
    </source>
</evidence>
<evidence type="ECO:0000256" key="5">
    <source>
        <dbReference type="ARBA" id="ARBA00023136"/>
    </source>
</evidence>
<evidence type="ECO:0000259" key="8">
    <source>
        <dbReference type="PROSITE" id="PS50850"/>
    </source>
</evidence>
<evidence type="ECO:0000256" key="4">
    <source>
        <dbReference type="ARBA" id="ARBA00022989"/>
    </source>
</evidence>
<gene>
    <name evidence="9" type="ORF">CSOL1703_00016672</name>
</gene>
<evidence type="ECO:0000256" key="1">
    <source>
        <dbReference type="ARBA" id="ARBA00004141"/>
    </source>
</evidence>
<feature type="region of interest" description="Disordered" evidence="6">
    <location>
        <begin position="318"/>
        <end position="337"/>
    </location>
</feature>
<feature type="compositionally biased region" description="Acidic residues" evidence="6">
    <location>
        <begin position="43"/>
        <end position="52"/>
    </location>
</feature>
<dbReference type="SUPFAM" id="SSF103473">
    <property type="entry name" value="MFS general substrate transporter"/>
    <property type="match status" value="1"/>
</dbReference>
<evidence type="ECO:0000256" key="2">
    <source>
        <dbReference type="ARBA" id="ARBA00022448"/>
    </source>
</evidence>
<reference evidence="9 10" key="2">
    <citation type="submission" date="2021-10" db="EMBL/GenBank/DDBJ databases">
        <authorList>
            <person name="Piombo E."/>
        </authorList>
    </citation>
    <scope>NUCLEOTIDE SEQUENCE [LARGE SCALE GENOMIC DNA]</scope>
</reference>
<dbReference type="AlphaFoldDB" id="A0A9N9ZG24"/>
<name>A0A9N9ZG24_9HYPO</name>
<feature type="transmembrane region" description="Helical" evidence="7">
    <location>
        <begin position="534"/>
        <end position="553"/>
    </location>
</feature>
<dbReference type="EMBL" id="CABFOC020000050">
    <property type="protein sequence ID" value="CAH0054605.1"/>
    <property type="molecule type" value="Genomic_DNA"/>
</dbReference>
<feature type="transmembrane region" description="Helical" evidence="7">
    <location>
        <begin position="436"/>
        <end position="454"/>
    </location>
</feature>
<dbReference type="Gene3D" id="1.20.1250.20">
    <property type="entry name" value="MFS general substrate transporter like domains"/>
    <property type="match status" value="1"/>
</dbReference>
<comment type="subcellular location">
    <subcellularLocation>
        <location evidence="1">Membrane</location>
        <topology evidence="1">Multi-pass membrane protein</topology>
    </subcellularLocation>
</comment>
<evidence type="ECO:0000256" key="6">
    <source>
        <dbReference type="SAM" id="MobiDB-lite"/>
    </source>
</evidence>
<dbReference type="InterPro" id="IPR036259">
    <property type="entry name" value="MFS_trans_sf"/>
</dbReference>
<dbReference type="GO" id="GO:0016020">
    <property type="term" value="C:membrane"/>
    <property type="evidence" value="ECO:0007669"/>
    <property type="project" value="UniProtKB-SubCell"/>
</dbReference>
<comment type="caution">
    <text evidence="9">The sequence shown here is derived from an EMBL/GenBank/DDBJ whole genome shotgun (WGS) entry which is preliminary data.</text>
</comment>
<evidence type="ECO:0000256" key="3">
    <source>
        <dbReference type="ARBA" id="ARBA00022692"/>
    </source>
</evidence>
<dbReference type="PRINTS" id="PR01035">
    <property type="entry name" value="TCRTETA"/>
</dbReference>
<dbReference type="GO" id="GO:0022857">
    <property type="term" value="F:transmembrane transporter activity"/>
    <property type="evidence" value="ECO:0007669"/>
    <property type="project" value="InterPro"/>
</dbReference>
<feature type="transmembrane region" description="Helical" evidence="7">
    <location>
        <begin position="164"/>
        <end position="184"/>
    </location>
</feature>
<keyword evidence="10" id="KW-1185">Reference proteome</keyword>
<organism evidence="9 10">
    <name type="scientific">Clonostachys solani</name>
    <dbReference type="NCBI Taxonomy" id="160281"/>
    <lineage>
        <taxon>Eukaryota</taxon>
        <taxon>Fungi</taxon>
        <taxon>Dikarya</taxon>
        <taxon>Ascomycota</taxon>
        <taxon>Pezizomycotina</taxon>
        <taxon>Sordariomycetes</taxon>
        <taxon>Hypocreomycetidae</taxon>
        <taxon>Hypocreales</taxon>
        <taxon>Bionectriaceae</taxon>
        <taxon>Clonostachys</taxon>
    </lineage>
</organism>
<feature type="domain" description="Major facilitator superfamily (MFS) profile" evidence="8">
    <location>
        <begin position="68"/>
        <end position="558"/>
    </location>
</feature>
<feature type="transmembrane region" description="Helical" evidence="7">
    <location>
        <begin position="196"/>
        <end position="220"/>
    </location>
</feature>
<dbReference type="InterPro" id="IPR020846">
    <property type="entry name" value="MFS_dom"/>
</dbReference>
<feature type="region of interest" description="Disordered" evidence="6">
    <location>
        <begin position="1"/>
        <end position="57"/>
    </location>
</feature>
<dbReference type="PROSITE" id="PS50850">
    <property type="entry name" value="MFS"/>
    <property type="match status" value="1"/>
</dbReference>
<feature type="transmembrane region" description="Helical" evidence="7">
    <location>
        <begin position="250"/>
        <end position="272"/>
    </location>
</feature>
<evidence type="ECO:0000256" key="7">
    <source>
        <dbReference type="SAM" id="Phobius"/>
    </source>
</evidence>
<dbReference type="OrthoDB" id="10262656at2759"/>